<organism evidence="1 2">
    <name type="scientific">Araneus ventricosus</name>
    <name type="common">Orbweaver spider</name>
    <name type="synonym">Epeira ventricosa</name>
    <dbReference type="NCBI Taxonomy" id="182803"/>
    <lineage>
        <taxon>Eukaryota</taxon>
        <taxon>Metazoa</taxon>
        <taxon>Ecdysozoa</taxon>
        <taxon>Arthropoda</taxon>
        <taxon>Chelicerata</taxon>
        <taxon>Arachnida</taxon>
        <taxon>Araneae</taxon>
        <taxon>Araneomorphae</taxon>
        <taxon>Entelegynae</taxon>
        <taxon>Araneoidea</taxon>
        <taxon>Araneidae</taxon>
        <taxon>Araneus</taxon>
    </lineage>
</organism>
<evidence type="ECO:0000313" key="1">
    <source>
        <dbReference type="EMBL" id="GBN43749.1"/>
    </source>
</evidence>
<dbReference type="EMBL" id="BGPR01010012">
    <property type="protein sequence ID" value="GBN43749.1"/>
    <property type="molecule type" value="Genomic_DNA"/>
</dbReference>
<dbReference type="Proteomes" id="UP000499080">
    <property type="component" value="Unassembled WGS sequence"/>
</dbReference>
<gene>
    <name evidence="1" type="ORF">AVEN_177644_1</name>
</gene>
<accession>A0A4Y2NYE3</accession>
<protein>
    <submittedName>
        <fullName evidence="1">Uncharacterized protein</fullName>
    </submittedName>
</protein>
<evidence type="ECO:0000313" key="2">
    <source>
        <dbReference type="Proteomes" id="UP000499080"/>
    </source>
</evidence>
<dbReference type="AlphaFoldDB" id="A0A4Y2NYE3"/>
<proteinExistence type="predicted"/>
<reference evidence="1 2" key="1">
    <citation type="journal article" date="2019" name="Sci. Rep.">
        <title>Orb-weaving spider Araneus ventricosus genome elucidates the spidroin gene catalogue.</title>
        <authorList>
            <person name="Kono N."/>
            <person name="Nakamura H."/>
            <person name="Ohtoshi R."/>
            <person name="Moran D.A.P."/>
            <person name="Shinohara A."/>
            <person name="Yoshida Y."/>
            <person name="Fujiwara M."/>
            <person name="Mori M."/>
            <person name="Tomita M."/>
            <person name="Arakawa K."/>
        </authorList>
    </citation>
    <scope>NUCLEOTIDE SEQUENCE [LARGE SCALE GENOMIC DNA]</scope>
</reference>
<keyword evidence="2" id="KW-1185">Reference proteome</keyword>
<sequence>MAFLAKEQKVDLSRLATDVGVDHRYKRRKKKEDLWPEREKGREENEFLLKKMELEIEAKKIESTTGEESKDTEELWVSHLIGLLPNDMAQLIARKPEEVTGDYEQLKQILHKLSAEMFRQMFTKHLKNADETWKDFMYELRTYFQE</sequence>
<comment type="caution">
    <text evidence="1">The sequence shown here is derived from an EMBL/GenBank/DDBJ whole genome shotgun (WGS) entry which is preliminary data.</text>
</comment>
<name>A0A4Y2NYE3_ARAVE</name>